<dbReference type="AlphaFoldDB" id="A0A2T5LS69"/>
<protein>
    <submittedName>
        <fullName evidence="1">Uncharacterized protein</fullName>
    </submittedName>
</protein>
<sequence>MSTSQLLPQEGTRLVAKIYDPLYFNDDEGYLNPFLCMDKYYTHEANAYSFSEWIDWDWDSWLEAEFTHTVSSITPELLRESWLMAV</sequence>
<gene>
    <name evidence="1" type="ORF">P175DRAFT_0440763</name>
</gene>
<dbReference type="EMBL" id="MSFN02000006">
    <property type="protein sequence ID" value="PTU19128.1"/>
    <property type="molecule type" value="Genomic_DNA"/>
</dbReference>
<organism evidence="1 2">
    <name type="scientific">Aspergillus ochraceoroseus IBT 24754</name>
    <dbReference type="NCBI Taxonomy" id="1392256"/>
    <lineage>
        <taxon>Eukaryota</taxon>
        <taxon>Fungi</taxon>
        <taxon>Dikarya</taxon>
        <taxon>Ascomycota</taxon>
        <taxon>Pezizomycotina</taxon>
        <taxon>Eurotiomycetes</taxon>
        <taxon>Eurotiomycetidae</taxon>
        <taxon>Eurotiales</taxon>
        <taxon>Aspergillaceae</taxon>
        <taxon>Aspergillus</taxon>
        <taxon>Aspergillus subgen. Nidulantes</taxon>
    </lineage>
</organism>
<dbReference type="OrthoDB" id="4267316at2759"/>
<dbReference type="RefSeq" id="XP_040750520.1">
    <property type="nucleotide sequence ID" value="XM_040894038.1"/>
</dbReference>
<proteinExistence type="predicted"/>
<evidence type="ECO:0000313" key="1">
    <source>
        <dbReference type="EMBL" id="PTU19128.1"/>
    </source>
</evidence>
<dbReference type="Proteomes" id="UP000244073">
    <property type="component" value="Unassembled WGS sequence"/>
</dbReference>
<comment type="caution">
    <text evidence="1">The sequence shown here is derived from an EMBL/GenBank/DDBJ whole genome shotgun (WGS) entry which is preliminary data.</text>
</comment>
<reference evidence="1 2" key="1">
    <citation type="journal article" date="2018" name="Proc. Natl. Acad. Sci. U.S.A.">
        <title>Linking secondary metabolites to gene clusters through genome sequencing of six diverse Aspergillus species.</title>
        <authorList>
            <person name="Kaerboelling I."/>
            <person name="Vesth T.C."/>
            <person name="Frisvad J.C."/>
            <person name="Nybo J.L."/>
            <person name="Theobald S."/>
            <person name="Kuo A."/>
            <person name="Bowyer P."/>
            <person name="Matsuda Y."/>
            <person name="Mondo S."/>
            <person name="Lyhne E.K."/>
            <person name="Kogle M.E."/>
            <person name="Clum A."/>
            <person name="Lipzen A."/>
            <person name="Salamov A."/>
            <person name="Ngan C.Y."/>
            <person name="Daum C."/>
            <person name="Chiniquy J."/>
            <person name="Barry K."/>
            <person name="LaButti K."/>
            <person name="Haridas S."/>
            <person name="Simmons B.A."/>
            <person name="Magnuson J.K."/>
            <person name="Mortensen U.H."/>
            <person name="Larsen T.O."/>
            <person name="Grigoriev I.V."/>
            <person name="Baker S.E."/>
            <person name="Andersen M.R."/>
        </authorList>
    </citation>
    <scope>NUCLEOTIDE SEQUENCE [LARGE SCALE GENOMIC DNA]</scope>
    <source>
        <strain evidence="1 2">IBT 24754</strain>
    </source>
</reference>
<dbReference type="VEuPathDB" id="FungiDB:P175DRAFT_0440763"/>
<dbReference type="GeneID" id="63810920"/>
<accession>A0A2T5LS69</accession>
<evidence type="ECO:0000313" key="2">
    <source>
        <dbReference type="Proteomes" id="UP000244073"/>
    </source>
</evidence>
<name>A0A2T5LS69_9EURO</name>